<dbReference type="Proteomes" id="UP001392437">
    <property type="component" value="Unassembled WGS sequence"/>
</dbReference>
<feature type="chain" id="PRO_5043384938" description="Phosphoesterase family protein" evidence="2">
    <location>
        <begin position="23"/>
        <end position="385"/>
    </location>
</feature>
<dbReference type="InterPro" id="IPR007312">
    <property type="entry name" value="Phosphoesterase"/>
</dbReference>
<feature type="signal peptide" evidence="2">
    <location>
        <begin position="1"/>
        <end position="22"/>
    </location>
</feature>
<keyword evidence="1" id="KW-0378">Hydrolase</keyword>
<dbReference type="EMBL" id="JAQQWP010000002">
    <property type="protein sequence ID" value="KAK8129871.1"/>
    <property type="molecule type" value="Genomic_DNA"/>
</dbReference>
<evidence type="ECO:0000313" key="4">
    <source>
        <dbReference type="Proteomes" id="UP001392437"/>
    </source>
</evidence>
<dbReference type="GO" id="GO:0016788">
    <property type="term" value="F:hydrolase activity, acting on ester bonds"/>
    <property type="evidence" value="ECO:0007669"/>
    <property type="project" value="InterPro"/>
</dbReference>
<dbReference type="Pfam" id="PF04185">
    <property type="entry name" value="Phosphoesterase"/>
    <property type="match status" value="1"/>
</dbReference>
<dbReference type="PANTHER" id="PTHR31956">
    <property type="entry name" value="NON-SPECIFIC PHOSPHOLIPASE C4-RELATED"/>
    <property type="match status" value="1"/>
</dbReference>
<name>A0AAW0R7U5_9PEZI</name>
<dbReference type="AlphaFoldDB" id="A0AAW0R7U5"/>
<dbReference type="PANTHER" id="PTHR31956:SF15">
    <property type="entry name" value="ACID PHOSPHATASE PHOA"/>
    <property type="match status" value="1"/>
</dbReference>
<evidence type="ECO:0008006" key="5">
    <source>
        <dbReference type="Google" id="ProtNLM"/>
    </source>
</evidence>
<evidence type="ECO:0000256" key="2">
    <source>
        <dbReference type="SAM" id="SignalP"/>
    </source>
</evidence>
<comment type="caution">
    <text evidence="3">The sequence shown here is derived from an EMBL/GenBank/DDBJ whole genome shotgun (WGS) entry which is preliminary data.</text>
</comment>
<dbReference type="InterPro" id="IPR017850">
    <property type="entry name" value="Alkaline_phosphatase_core_sf"/>
</dbReference>
<organism evidence="3 4">
    <name type="scientific">Apiospora kogelbergensis</name>
    <dbReference type="NCBI Taxonomy" id="1337665"/>
    <lineage>
        <taxon>Eukaryota</taxon>
        <taxon>Fungi</taxon>
        <taxon>Dikarya</taxon>
        <taxon>Ascomycota</taxon>
        <taxon>Pezizomycotina</taxon>
        <taxon>Sordariomycetes</taxon>
        <taxon>Xylariomycetidae</taxon>
        <taxon>Amphisphaeriales</taxon>
        <taxon>Apiosporaceae</taxon>
        <taxon>Apiospora</taxon>
    </lineage>
</organism>
<dbReference type="Gene3D" id="3.40.720.10">
    <property type="entry name" value="Alkaline Phosphatase, subunit A"/>
    <property type="match status" value="1"/>
</dbReference>
<dbReference type="GO" id="GO:0009395">
    <property type="term" value="P:phospholipid catabolic process"/>
    <property type="evidence" value="ECO:0007669"/>
    <property type="project" value="TreeGrafter"/>
</dbReference>
<proteinExistence type="predicted"/>
<accession>A0AAW0R7U5</accession>
<gene>
    <name evidence="3" type="ORF">PG999_002251</name>
</gene>
<sequence>MLYITPSCFLVGFLVGLAPANSAIVPGRVFDRFISIWLENQDFVEVIKDPDFAHLKRRGILQTRYYANTHPSQPNYLASVAGDYFGLNHDERVRVPDNVSTIVDLLDTRGISWGGYFEHMPGPGYLADFSLDAHGAWDYVKKHNHFASFDSINKNGTRLTQLRSFDAFRRHLAAGTVPQFVMMSPDMLNDGHNTTLAYATKWAREFLLPILEDTRAHSLWKERTVIQLTYDESDDYGKPNRIASLLLGTGLPESLKGTEDGTFTTHYSVLATAQNNWDLPTLGRYDAGANVFQFAADVTGHVNRDPPNLATLDNSLSYAGFFHNGTAADRLPIPPPNLKLAGAGGKGVLPQVASTWEAFAGDRSPYDGGGAVYDGKAIPVYKPQE</sequence>
<keyword evidence="2" id="KW-0732">Signal</keyword>
<evidence type="ECO:0000313" key="3">
    <source>
        <dbReference type="EMBL" id="KAK8129871.1"/>
    </source>
</evidence>
<evidence type="ECO:0000256" key="1">
    <source>
        <dbReference type="ARBA" id="ARBA00022801"/>
    </source>
</evidence>
<reference evidence="3 4" key="1">
    <citation type="submission" date="2023-01" db="EMBL/GenBank/DDBJ databases">
        <title>Analysis of 21 Apiospora genomes using comparative genomics revels a genus with tremendous synthesis potential of carbohydrate active enzymes and secondary metabolites.</title>
        <authorList>
            <person name="Sorensen T."/>
        </authorList>
    </citation>
    <scope>NUCLEOTIDE SEQUENCE [LARGE SCALE GENOMIC DNA]</scope>
    <source>
        <strain evidence="3 4">CBS 117206</strain>
    </source>
</reference>
<keyword evidence="4" id="KW-1185">Reference proteome</keyword>
<protein>
    <recommendedName>
        <fullName evidence="5">Phosphoesterase family protein</fullName>
    </recommendedName>
</protein>